<protein>
    <submittedName>
        <fullName evidence="1">Transposase</fullName>
    </submittedName>
</protein>
<accession>A0AA92ECI2</accession>
<gene>
    <name evidence="1" type="ORF">E7Z57_09810</name>
</gene>
<dbReference type="Proteomes" id="UP000310553">
    <property type="component" value="Chromosome"/>
</dbReference>
<dbReference type="SUPFAM" id="SSF48295">
    <property type="entry name" value="TrpR-like"/>
    <property type="match status" value="1"/>
</dbReference>
<dbReference type="AlphaFoldDB" id="A0AA92ECI2"/>
<organism evidence="1 2">
    <name type="scientific">Ralstonia solanacearum</name>
    <name type="common">Pseudomonas solanacearum</name>
    <dbReference type="NCBI Taxonomy" id="305"/>
    <lineage>
        <taxon>Bacteria</taxon>
        <taxon>Pseudomonadati</taxon>
        <taxon>Pseudomonadota</taxon>
        <taxon>Betaproteobacteria</taxon>
        <taxon>Burkholderiales</taxon>
        <taxon>Burkholderiaceae</taxon>
        <taxon>Ralstonia</taxon>
        <taxon>Ralstonia solanacearum species complex</taxon>
    </lineage>
</organism>
<dbReference type="Pfam" id="PF01527">
    <property type="entry name" value="HTH_Tnp_1"/>
    <property type="match status" value="1"/>
</dbReference>
<reference evidence="1 2" key="1">
    <citation type="submission" date="2019-04" db="EMBL/GenBank/DDBJ databases">
        <title>Complete Genome of UW386 and Higher Quality Genome of UW700.</title>
        <authorList>
            <person name="Jacobs J."/>
            <person name="Perez A."/>
            <person name="Steidl O."/>
            <person name="Allen C."/>
        </authorList>
    </citation>
    <scope>NUCLEOTIDE SEQUENCE [LARGE SCALE GENOMIC DNA]</scope>
    <source>
        <strain evidence="1 2">UW386</strain>
    </source>
</reference>
<dbReference type="GO" id="GO:0006313">
    <property type="term" value="P:DNA transposition"/>
    <property type="evidence" value="ECO:0007669"/>
    <property type="project" value="InterPro"/>
</dbReference>
<dbReference type="NCBIfam" id="NF047595">
    <property type="entry name" value="IS66_ISRel24_TnpA"/>
    <property type="match status" value="1"/>
</dbReference>
<evidence type="ECO:0000313" key="1">
    <source>
        <dbReference type="EMBL" id="QCX49372.1"/>
    </source>
</evidence>
<evidence type="ECO:0000313" key="2">
    <source>
        <dbReference type="Proteomes" id="UP000310553"/>
    </source>
</evidence>
<name>A0AA92ECI2_RALSL</name>
<dbReference type="InterPro" id="IPR010921">
    <property type="entry name" value="Trp_repressor/repl_initiator"/>
</dbReference>
<sequence>MDEREESLQDRLVIGRKRDGRRQYDEAAKEELIQACLKPGASIARTAMTYGVNPNLVRTWIAAHQRKHRSSTAVVDVQEGGVDTIELLPSRDAFVPVVAEPASPADRPPSVGMAISLHVRLPNGVEFDLGEAKLDELATIVQMLGRLPCSGSTTA</sequence>
<proteinExistence type="predicted"/>
<dbReference type="EMBL" id="CP039339">
    <property type="protein sequence ID" value="QCX49372.1"/>
    <property type="molecule type" value="Genomic_DNA"/>
</dbReference>
<dbReference type="InterPro" id="IPR002514">
    <property type="entry name" value="Transposase_8"/>
</dbReference>
<dbReference type="GO" id="GO:0043565">
    <property type="term" value="F:sequence-specific DNA binding"/>
    <property type="evidence" value="ECO:0007669"/>
    <property type="project" value="InterPro"/>
</dbReference>
<dbReference type="GO" id="GO:0004803">
    <property type="term" value="F:transposase activity"/>
    <property type="evidence" value="ECO:0007669"/>
    <property type="project" value="InterPro"/>
</dbReference>